<dbReference type="AlphaFoldDB" id="A0A7K3MB05"/>
<name>A0A7K3MB05_9ACTN</name>
<evidence type="ECO:0000256" key="2">
    <source>
        <dbReference type="SAM" id="Phobius"/>
    </source>
</evidence>
<evidence type="ECO:0000313" key="5">
    <source>
        <dbReference type="Proteomes" id="UP000460435"/>
    </source>
</evidence>
<gene>
    <name evidence="4" type="ORF">F7O44_24390</name>
</gene>
<dbReference type="EMBL" id="WLZY01000010">
    <property type="protein sequence ID" value="NDL60217.1"/>
    <property type="molecule type" value="Genomic_DNA"/>
</dbReference>
<feature type="compositionally biased region" description="Polar residues" evidence="1">
    <location>
        <begin position="1"/>
        <end position="19"/>
    </location>
</feature>
<dbReference type="Pfam" id="PF08666">
    <property type="entry name" value="SAF"/>
    <property type="match status" value="1"/>
</dbReference>
<keyword evidence="2" id="KW-1133">Transmembrane helix</keyword>
<evidence type="ECO:0000259" key="3">
    <source>
        <dbReference type="SMART" id="SM00858"/>
    </source>
</evidence>
<reference evidence="4 5" key="1">
    <citation type="submission" date="2019-11" db="EMBL/GenBank/DDBJ databases">
        <authorList>
            <person name="Li X.-J."/>
            <person name="Feng X.-M."/>
        </authorList>
    </citation>
    <scope>NUCLEOTIDE SEQUENCE [LARGE SCALE GENOMIC DNA]</scope>
    <source>
        <strain evidence="4 5">XMNu-373</strain>
    </source>
</reference>
<comment type="caution">
    <text evidence="4">The sequence shown here is derived from an EMBL/GenBank/DDBJ whole genome shotgun (WGS) entry which is preliminary data.</text>
</comment>
<feature type="region of interest" description="Disordered" evidence="1">
    <location>
        <begin position="161"/>
        <end position="190"/>
    </location>
</feature>
<proteinExistence type="predicted"/>
<dbReference type="SMART" id="SM00858">
    <property type="entry name" value="SAF"/>
    <property type="match status" value="1"/>
</dbReference>
<feature type="domain" description="SAF" evidence="3">
    <location>
        <begin position="76"/>
        <end position="139"/>
    </location>
</feature>
<sequence length="242" mass="24558">MATQHDSQAGEPVSTSVDDQQAGEYVDQREDAGGRPVAAVRMRYARRRGLIGLGAALLALGGGGAYMLAEQASDTVQVIAIAADVPRGHVIQASDLTTAAVTPQPSLELVAASRLNELVGQRASVDLSRGNLLTPEAVSEYLIPAAGQTVVGVAVTPAQLPTEPITPGDPVRVVDTPGQGGDPPSGDPEAIPATVTSVVHTDTGHIVVNVLVDHDAAPGLAARVATGRIGIVLDSLETGGNP</sequence>
<keyword evidence="5" id="KW-1185">Reference proteome</keyword>
<evidence type="ECO:0000256" key="1">
    <source>
        <dbReference type="SAM" id="MobiDB-lite"/>
    </source>
</evidence>
<keyword evidence="2" id="KW-0812">Transmembrane</keyword>
<protein>
    <recommendedName>
        <fullName evidence="3">SAF domain-containing protein</fullName>
    </recommendedName>
</protein>
<dbReference type="InterPro" id="IPR013974">
    <property type="entry name" value="SAF"/>
</dbReference>
<feature type="transmembrane region" description="Helical" evidence="2">
    <location>
        <begin position="50"/>
        <end position="69"/>
    </location>
</feature>
<keyword evidence="2" id="KW-0472">Membrane</keyword>
<dbReference type="Proteomes" id="UP000460435">
    <property type="component" value="Unassembled WGS sequence"/>
</dbReference>
<accession>A0A7K3MB05</accession>
<organism evidence="4 5">
    <name type="scientific">Phytoactinopolyspora mesophila</name>
    <dbReference type="NCBI Taxonomy" id="2650750"/>
    <lineage>
        <taxon>Bacteria</taxon>
        <taxon>Bacillati</taxon>
        <taxon>Actinomycetota</taxon>
        <taxon>Actinomycetes</taxon>
        <taxon>Jiangellales</taxon>
        <taxon>Jiangellaceae</taxon>
        <taxon>Phytoactinopolyspora</taxon>
    </lineage>
</organism>
<evidence type="ECO:0000313" key="4">
    <source>
        <dbReference type="EMBL" id="NDL60217.1"/>
    </source>
</evidence>
<feature type="region of interest" description="Disordered" evidence="1">
    <location>
        <begin position="1"/>
        <end position="32"/>
    </location>
</feature>